<reference evidence="2" key="1">
    <citation type="submission" date="2013-02" db="EMBL/GenBank/DDBJ databases">
        <authorList>
            <person name="Hughes D."/>
        </authorList>
    </citation>
    <scope>NUCLEOTIDE SEQUENCE</scope>
    <source>
        <strain>Durham</strain>
        <strain evidence="2">NC isolate 2 -- Noor lab</strain>
    </source>
</reference>
<sequence length="87" mass="10201">MFYSAFISTTSRCAFDNYENMMRLRESIQGKARTYVESLLIHEESVSQVVSNLKIIYGRDDQIIFFLIKKVKFKKIVLLDFIPLSVI</sequence>
<organism evidence="1 2">
    <name type="scientific">Megaselia scalaris</name>
    <name type="common">Humpbacked fly</name>
    <name type="synonym">Phora scalaris</name>
    <dbReference type="NCBI Taxonomy" id="36166"/>
    <lineage>
        <taxon>Eukaryota</taxon>
        <taxon>Metazoa</taxon>
        <taxon>Ecdysozoa</taxon>
        <taxon>Arthropoda</taxon>
        <taxon>Hexapoda</taxon>
        <taxon>Insecta</taxon>
        <taxon>Pterygota</taxon>
        <taxon>Neoptera</taxon>
        <taxon>Endopterygota</taxon>
        <taxon>Diptera</taxon>
        <taxon>Brachycera</taxon>
        <taxon>Muscomorpha</taxon>
        <taxon>Platypezoidea</taxon>
        <taxon>Phoridae</taxon>
        <taxon>Megaseliini</taxon>
        <taxon>Megaselia</taxon>
    </lineage>
</organism>
<dbReference type="EMBL" id="CAQQ02164801">
    <property type="status" value="NOT_ANNOTATED_CDS"/>
    <property type="molecule type" value="Genomic_DNA"/>
</dbReference>
<accession>T1H593</accession>
<dbReference type="AlphaFoldDB" id="T1H593"/>
<evidence type="ECO:0000313" key="1">
    <source>
        <dbReference type="EnsemblMetazoa" id="MESCA011468-PA"/>
    </source>
</evidence>
<reference evidence="1" key="2">
    <citation type="submission" date="2015-06" db="UniProtKB">
        <authorList>
            <consortium name="EnsemblMetazoa"/>
        </authorList>
    </citation>
    <scope>IDENTIFICATION</scope>
</reference>
<proteinExistence type="predicted"/>
<dbReference type="EnsemblMetazoa" id="MESCA011468-RA">
    <property type="protein sequence ID" value="MESCA011468-PA"/>
    <property type="gene ID" value="MESCA011468"/>
</dbReference>
<dbReference type="Proteomes" id="UP000015102">
    <property type="component" value="Unassembled WGS sequence"/>
</dbReference>
<protein>
    <submittedName>
        <fullName evidence="1">Uncharacterized protein</fullName>
    </submittedName>
</protein>
<name>T1H593_MEGSC</name>
<keyword evidence="2" id="KW-1185">Reference proteome</keyword>
<evidence type="ECO:0000313" key="2">
    <source>
        <dbReference type="Proteomes" id="UP000015102"/>
    </source>
</evidence>
<dbReference type="HOGENOM" id="CLU_2485925_0_0_1"/>